<evidence type="ECO:0000313" key="3">
    <source>
        <dbReference type="Proteomes" id="UP000193922"/>
    </source>
</evidence>
<dbReference type="GeneID" id="63808458"/>
<evidence type="ECO:0000313" key="2">
    <source>
        <dbReference type="EMBL" id="ORX67286.1"/>
    </source>
</evidence>
<dbReference type="PANTHER" id="PTHR16151:SF2">
    <property type="entry name" value="HAUS AUGMIN-LIKE COMPLEX SUBUNIT 6"/>
    <property type="match status" value="1"/>
</dbReference>
<dbReference type="AlphaFoldDB" id="A0A1Y1W218"/>
<organism evidence="2 3">
    <name type="scientific">Linderina pennispora</name>
    <dbReference type="NCBI Taxonomy" id="61395"/>
    <lineage>
        <taxon>Eukaryota</taxon>
        <taxon>Fungi</taxon>
        <taxon>Fungi incertae sedis</taxon>
        <taxon>Zoopagomycota</taxon>
        <taxon>Kickxellomycotina</taxon>
        <taxon>Kickxellomycetes</taxon>
        <taxon>Kickxellales</taxon>
        <taxon>Kickxellaceae</taxon>
        <taxon>Linderina</taxon>
    </lineage>
</organism>
<keyword evidence="3" id="KW-1185">Reference proteome</keyword>
<name>A0A1Y1W218_9FUNG</name>
<dbReference type="Proteomes" id="UP000193922">
    <property type="component" value="Unassembled WGS sequence"/>
</dbReference>
<dbReference type="GO" id="GO:0070652">
    <property type="term" value="C:HAUS complex"/>
    <property type="evidence" value="ECO:0007669"/>
    <property type="project" value="InterPro"/>
</dbReference>
<evidence type="ECO:0000259" key="1">
    <source>
        <dbReference type="Pfam" id="PF14661"/>
    </source>
</evidence>
<gene>
    <name evidence="2" type="ORF">DL89DRAFT_56028</name>
</gene>
<dbReference type="EMBL" id="MCFD01000013">
    <property type="protein sequence ID" value="ORX67286.1"/>
    <property type="molecule type" value="Genomic_DNA"/>
</dbReference>
<dbReference type="GO" id="GO:0008017">
    <property type="term" value="F:microtubule binding"/>
    <property type="evidence" value="ECO:0007669"/>
    <property type="project" value="TreeGrafter"/>
</dbReference>
<dbReference type="GO" id="GO:0051225">
    <property type="term" value="P:spindle assembly"/>
    <property type="evidence" value="ECO:0007669"/>
    <property type="project" value="InterPro"/>
</dbReference>
<comment type="caution">
    <text evidence="2">The sequence shown here is derived from an EMBL/GenBank/DDBJ whole genome shotgun (WGS) entry which is preliminary data.</text>
</comment>
<sequence>MESVVGSDHLYPARRAEFWQVLLCMGFDPSAACTGAYSGLALEPTVFENGIYHTKAAEVILHFLFTQLDAGRFRREFFDCWPVCDPRQSRDFRSHSFKWLEEFKKDTANWPADVPVRRSYVDECRGVRFEEMLWTLAKHTALHLLHGPWRPALKHACGRCANRRARQAEPPAARANKQGAGELPGTVCAAGQETECKRRLHGGEPSRICEPK</sequence>
<dbReference type="PANTHER" id="PTHR16151">
    <property type="entry name" value="HAUS AUGMIN-LIKE COMPLEX SUBUNIT 6"/>
    <property type="match status" value="1"/>
</dbReference>
<dbReference type="InterPro" id="IPR028163">
    <property type="entry name" value="HAUS_6_N"/>
</dbReference>
<dbReference type="STRING" id="61395.A0A1Y1W218"/>
<protein>
    <recommendedName>
        <fullName evidence="1">HAUS augmin-like complex subunit 6 N-terminal domain-containing protein</fullName>
    </recommendedName>
</protein>
<reference evidence="2 3" key="1">
    <citation type="submission" date="2016-07" db="EMBL/GenBank/DDBJ databases">
        <title>Pervasive Adenine N6-methylation of Active Genes in Fungi.</title>
        <authorList>
            <consortium name="DOE Joint Genome Institute"/>
            <person name="Mondo S.J."/>
            <person name="Dannebaum R.O."/>
            <person name="Kuo R.C."/>
            <person name="Labutti K."/>
            <person name="Haridas S."/>
            <person name="Kuo A."/>
            <person name="Salamov A."/>
            <person name="Ahrendt S.R."/>
            <person name="Lipzen A."/>
            <person name="Sullivan W."/>
            <person name="Andreopoulos W.B."/>
            <person name="Clum A."/>
            <person name="Lindquist E."/>
            <person name="Daum C."/>
            <person name="Ramamoorthy G.K."/>
            <person name="Gryganskyi A."/>
            <person name="Culley D."/>
            <person name="Magnuson J.K."/>
            <person name="James T.Y."/>
            <person name="O'Malley M.A."/>
            <person name="Stajich J.E."/>
            <person name="Spatafora J.W."/>
            <person name="Visel A."/>
            <person name="Grigoriev I.V."/>
        </authorList>
    </citation>
    <scope>NUCLEOTIDE SEQUENCE [LARGE SCALE GENOMIC DNA]</scope>
    <source>
        <strain evidence="2 3">ATCC 12442</strain>
    </source>
</reference>
<dbReference type="RefSeq" id="XP_040741208.1">
    <property type="nucleotide sequence ID" value="XM_040891810.1"/>
</dbReference>
<dbReference type="InterPro" id="IPR026797">
    <property type="entry name" value="HAUS_6"/>
</dbReference>
<proteinExistence type="predicted"/>
<dbReference type="GO" id="GO:1990498">
    <property type="term" value="C:mitotic spindle microtubule"/>
    <property type="evidence" value="ECO:0007669"/>
    <property type="project" value="TreeGrafter"/>
</dbReference>
<accession>A0A1Y1W218</accession>
<dbReference type="OrthoDB" id="5575722at2759"/>
<dbReference type="Pfam" id="PF14661">
    <property type="entry name" value="HAUS6_N"/>
    <property type="match status" value="1"/>
</dbReference>
<feature type="domain" description="HAUS augmin-like complex subunit 6 N-terminal" evidence="1">
    <location>
        <begin position="19"/>
        <end position="145"/>
    </location>
</feature>